<reference evidence="18 19" key="1">
    <citation type="submission" date="2019-11" db="EMBL/GenBank/DDBJ databases">
        <title>Paenibacillus monticola sp. nov., a novel PGPR strain isolated from mountain sample in China.</title>
        <authorList>
            <person name="Zhao Q."/>
            <person name="Li H.-P."/>
            <person name="Zhang J.-L."/>
        </authorList>
    </citation>
    <scope>NUCLEOTIDE SEQUENCE [LARGE SCALE GENOMIC DNA]</scope>
    <source>
        <strain evidence="18 19">LC-T2</strain>
    </source>
</reference>
<dbReference type="FunFam" id="3.30.200.20:FF:000035">
    <property type="entry name" value="Serine/threonine protein kinase Stk1"/>
    <property type="match status" value="1"/>
</dbReference>
<comment type="catalytic activity">
    <reaction evidence="9">
        <text>L-threonyl-[protein] + ATP = O-phospho-L-threonyl-[protein] + ADP + H(+)</text>
        <dbReference type="Rhea" id="RHEA:46608"/>
        <dbReference type="Rhea" id="RHEA-COMP:11060"/>
        <dbReference type="Rhea" id="RHEA-COMP:11605"/>
        <dbReference type="ChEBI" id="CHEBI:15378"/>
        <dbReference type="ChEBI" id="CHEBI:30013"/>
        <dbReference type="ChEBI" id="CHEBI:30616"/>
        <dbReference type="ChEBI" id="CHEBI:61977"/>
        <dbReference type="ChEBI" id="CHEBI:456216"/>
        <dbReference type="EC" id="2.7.11.1"/>
    </reaction>
</comment>
<evidence type="ECO:0000256" key="14">
    <source>
        <dbReference type="SAM" id="MobiDB-lite"/>
    </source>
</evidence>
<keyword evidence="2" id="KW-0723">Serine/threonine-protein kinase</keyword>
<dbReference type="RefSeq" id="WP_154117490.1">
    <property type="nucleotide sequence ID" value="NZ_WJXB01000002.1"/>
</dbReference>
<dbReference type="GO" id="GO:0009847">
    <property type="term" value="P:spore germination"/>
    <property type="evidence" value="ECO:0007669"/>
    <property type="project" value="UniProtKB-ARBA"/>
</dbReference>
<evidence type="ECO:0000259" key="16">
    <source>
        <dbReference type="PROSITE" id="PS50011"/>
    </source>
</evidence>
<sequence length="724" mass="79697">MIGHELGGRYQVIERIGGGGMALVYRAHDILLNRNVAIKVLRSQFVHDEEFIRRFRREAQSAASLSHPNVVSIYDVGQEDEIHYIVMEYVEGKNLNEIIKERAPLQVDESVRIASQICDALDHAHQNQIIHRDIKPHNIMIGRNGRVKVTDFGIARAVTSTTITQTGSVIGSVHYFSPEHAKGVTTGEKSDLYSLGIVLYQMLTASLPFIGESPISVALKHLQEDFEEPRLLNPLIPQSVENIIMRSMRKNPEERYSSAKAMLQDLETCLLPERRSEAKLIFHDEDDEDRTRAIPAIKPIRKSNGNRNGGEDRMRHEEERSLTPTGKKKWGRPALWIGLTLLLLLAMASVVWYVNSKIVVKEVAVPYVVSLSLEDATAKLAEVGLSVADPIIYEYNPNFAENMVSKQSKSKDTMVKEGTDLVLTVSTAKPLLKMQDLSGKTFDDAVKVLMEQGVAQSRITSDERFDKDTEEGKVISSDPMATNEFDPDTASIVLYISKGEESITMPDLTSLTEAEAKAKLEDNNLVLGDVKEEPSFSIEKGKVTKQWAYEKGAAVPPGTAITIYLSTGYPPEALNYTFSVPVAPSANGKKTKIRIVFADARNDGENQEWGTRTIGKSQVLSVDLVLAPNKDGVVSIYRDGVFFETYPVSYVDAKNGTVQLPEPPVVATPEPTVTPTEAPAASVDPTIEPEILPDPGAGNGDVPVNGAVDQTGFLTGTPKHKKGK</sequence>
<feature type="domain" description="PASTA" evidence="17">
    <location>
        <begin position="361"/>
        <end position="427"/>
    </location>
</feature>
<dbReference type="InterPro" id="IPR008271">
    <property type="entry name" value="Ser/Thr_kinase_AS"/>
</dbReference>
<dbReference type="GO" id="GO:0005524">
    <property type="term" value="F:ATP binding"/>
    <property type="evidence" value="ECO:0007669"/>
    <property type="project" value="UniProtKB-UniRule"/>
</dbReference>
<evidence type="ECO:0000256" key="15">
    <source>
        <dbReference type="SAM" id="Phobius"/>
    </source>
</evidence>
<evidence type="ECO:0000256" key="12">
    <source>
        <dbReference type="ARBA" id="ARBA00070041"/>
    </source>
</evidence>
<evidence type="ECO:0000256" key="10">
    <source>
        <dbReference type="ARBA" id="ARBA00048679"/>
    </source>
</evidence>
<accession>A0A7X2H2N9</accession>
<dbReference type="PANTHER" id="PTHR43289">
    <property type="entry name" value="MITOGEN-ACTIVATED PROTEIN KINASE KINASE KINASE 20-RELATED"/>
    <property type="match status" value="1"/>
</dbReference>
<keyword evidence="15" id="KW-1133">Transmembrane helix</keyword>
<dbReference type="InterPro" id="IPR000719">
    <property type="entry name" value="Prot_kinase_dom"/>
</dbReference>
<feature type="transmembrane region" description="Helical" evidence="15">
    <location>
        <begin position="334"/>
        <end position="354"/>
    </location>
</feature>
<feature type="domain" description="Protein kinase" evidence="16">
    <location>
        <begin position="10"/>
        <end position="270"/>
    </location>
</feature>
<dbReference type="EC" id="2.7.11.1" evidence="1"/>
<dbReference type="InterPro" id="IPR017441">
    <property type="entry name" value="Protein_kinase_ATP_BS"/>
</dbReference>
<dbReference type="SUPFAM" id="SSF56112">
    <property type="entry name" value="Protein kinase-like (PK-like)"/>
    <property type="match status" value="1"/>
</dbReference>
<keyword evidence="15" id="KW-0472">Membrane</keyword>
<keyword evidence="5 13" id="KW-0547">Nucleotide-binding</keyword>
<dbReference type="Pfam" id="PF03793">
    <property type="entry name" value="PASTA"/>
    <property type="match status" value="3"/>
</dbReference>
<dbReference type="EMBL" id="WJXB01000002">
    <property type="protein sequence ID" value="MRN52472.1"/>
    <property type="molecule type" value="Genomic_DNA"/>
</dbReference>
<dbReference type="Gene3D" id="1.10.510.10">
    <property type="entry name" value="Transferase(Phosphotransferase) domain 1"/>
    <property type="match status" value="1"/>
</dbReference>
<evidence type="ECO:0000256" key="1">
    <source>
        <dbReference type="ARBA" id="ARBA00012513"/>
    </source>
</evidence>
<dbReference type="SMART" id="SM00220">
    <property type="entry name" value="S_TKc"/>
    <property type="match status" value="1"/>
</dbReference>
<evidence type="ECO:0000256" key="13">
    <source>
        <dbReference type="PROSITE-ProRule" id="PRU10141"/>
    </source>
</evidence>
<evidence type="ECO:0000256" key="5">
    <source>
        <dbReference type="ARBA" id="ARBA00022741"/>
    </source>
</evidence>
<dbReference type="Gene3D" id="3.30.200.20">
    <property type="entry name" value="Phosphorylase Kinase, domain 1"/>
    <property type="match status" value="1"/>
</dbReference>
<evidence type="ECO:0000313" key="18">
    <source>
        <dbReference type="EMBL" id="MRN52472.1"/>
    </source>
</evidence>
<dbReference type="AlphaFoldDB" id="A0A7X2H2N9"/>
<dbReference type="PANTHER" id="PTHR43289:SF34">
    <property type="entry name" value="SERINE_THREONINE-PROTEIN KINASE YBDM-RELATED"/>
    <property type="match status" value="1"/>
</dbReference>
<evidence type="ECO:0000256" key="9">
    <source>
        <dbReference type="ARBA" id="ARBA00047899"/>
    </source>
</evidence>
<dbReference type="Pfam" id="PF00069">
    <property type="entry name" value="Pkinase"/>
    <property type="match status" value="1"/>
</dbReference>
<dbReference type="GO" id="GO:0007165">
    <property type="term" value="P:signal transduction"/>
    <property type="evidence" value="ECO:0007669"/>
    <property type="project" value="UniProtKB-ARBA"/>
</dbReference>
<dbReference type="CDD" id="cd14014">
    <property type="entry name" value="STKc_PknB_like"/>
    <property type="match status" value="1"/>
</dbReference>
<gene>
    <name evidence="18" type="primary">pknB</name>
    <name evidence="18" type="ORF">GJB61_05615</name>
</gene>
<dbReference type="PROSITE" id="PS00108">
    <property type="entry name" value="PROTEIN_KINASE_ST"/>
    <property type="match status" value="1"/>
</dbReference>
<organism evidence="18 19">
    <name type="scientific">Paenibacillus monticola</name>
    <dbReference type="NCBI Taxonomy" id="2666075"/>
    <lineage>
        <taxon>Bacteria</taxon>
        <taxon>Bacillati</taxon>
        <taxon>Bacillota</taxon>
        <taxon>Bacilli</taxon>
        <taxon>Bacillales</taxon>
        <taxon>Paenibacillaceae</taxon>
        <taxon>Paenibacillus</taxon>
    </lineage>
</organism>
<evidence type="ECO:0000259" key="17">
    <source>
        <dbReference type="PROSITE" id="PS51178"/>
    </source>
</evidence>
<feature type="domain" description="PASTA" evidence="17">
    <location>
        <begin position="499"/>
        <end position="567"/>
    </location>
</feature>
<evidence type="ECO:0000256" key="3">
    <source>
        <dbReference type="ARBA" id="ARBA00022544"/>
    </source>
</evidence>
<evidence type="ECO:0000313" key="19">
    <source>
        <dbReference type="Proteomes" id="UP000463051"/>
    </source>
</evidence>
<dbReference type="GO" id="GO:0071224">
    <property type="term" value="P:cellular response to peptidoglycan"/>
    <property type="evidence" value="ECO:0007669"/>
    <property type="project" value="UniProtKB-ARBA"/>
</dbReference>
<evidence type="ECO:0000256" key="7">
    <source>
        <dbReference type="ARBA" id="ARBA00022840"/>
    </source>
</evidence>
<keyword evidence="4" id="KW-0808">Transferase</keyword>
<dbReference type="FunFam" id="1.10.510.10:FF:000021">
    <property type="entry name" value="Serine/threonine protein kinase"/>
    <property type="match status" value="1"/>
</dbReference>
<evidence type="ECO:0000256" key="4">
    <source>
        <dbReference type="ARBA" id="ARBA00022679"/>
    </source>
</evidence>
<keyword evidence="19" id="KW-1185">Reference proteome</keyword>
<feature type="domain" description="PASTA" evidence="17">
    <location>
        <begin position="428"/>
        <end position="498"/>
    </location>
</feature>
<dbReference type="SMART" id="SM00740">
    <property type="entry name" value="PASTA"/>
    <property type="match status" value="3"/>
</dbReference>
<evidence type="ECO:0000256" key="6">
    <source>
        <dbReference type="ARBA" id="ARBA00022777"/>
    </source>
</evidence>
<evidence type="ECO:0000256" key="2">
    <source>
        <dbReference type="ARBA" id="ARBA00022527"/>
    </source>
</evidence>
<comment type="catalytic activity">
    <reaction evidence="10">
        <text>L-seryl-[protein] + ATP = O-phospho-L-seryl-[protein] + ADP + H(+)</text>
        <dbReference type="Rhea" id="RHEA:17989"/>
        <dbReference type="Rhea" id="RHEA-COMP:9863"/>
        <dbReference type="Rhea" id="RHEA-COMP:11604"/>
        <dbReference type="ChEBI" id="CHEBI:15378"/>
        <dbReference type="ChEBI" id="CHEBI:29999"/>
        <dbReference type="ChEBI" id="CHEBI:30616"/>
        <dbReference type="ChEBI" id="CHEBI:83421"/>
        <dbReference type="ChEBI" id="CHEBI:456216"/>
        <dbReference type="EC" id="2.7.11.1"/>
    </reaction>
</comment>
<dbReference type="NCBIfam" id="NF033483">
    <property type="entry name" value="PknB_PASTA_kin"/>
    <property type="match status" value="1"/>
</dbReference>
<dbReference type="InterPro" id="IPR011009">
    <property type="entry name" value="Kinase-like_dom_sf"/>
</dbReference>
<feature type="region of interest" description="Disordered" evidence="14">
    <location>
        <begin position="300"/>
        <end position="325"/>
    </location>
</feature>
<evidence type="ECO:0000256" key="11">
    <source>
        <dbReference type="ARBA" id="ARBA00060432"/>
    </source>
</evidence>
<comment type="subcellular location">
    <subcellularLocation>
        <location evidence="11">Spore membrane</location>
        <topology evidence="11">Single-pass type II membrane protein</topology>
    </subcellularLocation>
</comment>
<dbReference type="PROSITE" id="PS00107">
    <property type="entry name" value="PROTEIN_KINASE_ATP"/>
    <property type="match status" value="1"/>
</dbReference>
<dbReference type="PROSITE" id="PS51178">
    <property type="entry name" value="PASTA"/>
    <property type="match status" value="3"/>
</dbReference>
<name>A0A7X2H2N9_9BACL</name>
<proteinExistence type="predicted"/>
<feature type="compositionally biased region" description="Basic and acidic residues" evidence="14">
    <location>
        <begin position="309"/>
        <end position="321"/>
    </location>
</feature>
<feature type="compositionally biased region" description="Low complexity" evidence="14">
    <location>
        <begin position="667"/>
        <end position="681"/>
    </location>
</feature>
<keyword evidence="8" id="KW-0735">Signal-anchor</keyword>
<comment type="caution">
    <text evidence="18">The sequence shown here is derived from an EMBL/GenBank/DDBJ whole genome shotgun (WGS) entry which is preliminary data.</text>
</comment>
<keyword evidence="6 18" id="KW-0418">Kinase</keyword>
<protein>
    <recommendedName>
        <fullName evidence="12">Serine/threonine-protein kinase PrkC</fullName>
        <ecNumber evidence="1">2.7.11.1</ecNumber>
    </recommendedName>
</protein>
<feature type="region of interest" description="Disordered" evidence="14">
    <location>
        <begin position="661"/>
        <end position="724"/>
    </location>
</feature>
<keyword evidence="15" id="KW-0812">Transmembrane</keyword>
<dbReference type="Proteomes" id="UP000463051">
    <property type="component" value="Unassembled WGS sequence"/>
</dbReference>
<dbReference type="CDD" id="cd06577">
    <property type="entry name" value="PASTA_pknB"/>
    <property type="match status" value="3"/>
</dbReference>
<evidence type="ECO:0000256" key="8">
    <source>
        <dbReference type="ARBA" id="ARBA00022968"/>
    </source>
</evidence>
<keyword evidence="3" id="KW-0309">Germination</keyword>
<keyword evidence="7 13" id="KW-0067">ATP-binding</keyword>
<feature type="binding site" evidence="13">
    <location>
        <position position="39"/>
    </location>
    <ligand>
        <name>ATP</name>
        <dbReference type="ChEBI" id="CHEBI:30616"/>
    </ligand>
</feature>
<dbReference type="InterPro" id="IPR005543">
    <property type="entry name" value="PASTA_dom"/>
</dbReference>
<dbReference type="PROSITE" id="PS50011">
    <property type="entry name" value="PROTEIN_KINASE_DOM"/>
    <property type="match status" value="1"/>
</dbReference>
<dbReference type="GO" id="GO:0004674">
    <property type="term" value="F:protein serine/threonine kinase activity"/>
    <property type="evidence" value="ECO:0007669"/>
    <property type="project" value="UniProtKB-KW"/>
</dbReference>
<dbReference type="Gene3D" id="3.30.10.20">
    <property type="match status" value="3"/>
</dbReference>